<dbReference type="InterPro" id="IPR006553">
    <property type="entry name" value="Leu-rich_rpt_Cys-con_subtyp"/>
</dbReference>
<dbReference type="SMART" id="SM00368">
    <property type="entry name" value="LRR_RI"/>
    <property type="match status" value="4"/>
</dbReference>
<gene>
    <name evidence="5" type="ORF">QTG54_015989</name>
</gene>
<keyword evidence="6" id="KW-1185">Reference proteome</keyword>
<proteinExistence type="predicted"/>
<name>A0AAD9D4C4_9STRA</name>
<evidence type="ECO:0000313" key="5">
    <source>
        <dbReference type="EMBL" id="KAK1733272.1"/>
    </source>
</evidence>
<dbReference type="GO" id="GO:0005096">
    <property type="term" value="F:GTPase activator activity"/>
    <property type="evidence" value="ECO:0007669"/>
    <property type="project" value="UniProtKB-KW"/>
</dbReference>
<dbReference type="GO" id="GO:0048471">
    <property type="term" value="C:perinuclear region of cytoplasm"/>
    <property type="evidence" value="ECO:0007669"/>
    <property type="project" value="TreeGrafter"/>
</dbReference>
<dbReference type="SMART" id="SM00367">
    <property type="entry name" value="LRR_CC"/>
    <property type="match status" value="2"/>
</dbReference>
<organism evidence="5 6">
    <name type="scientific">Skeletonema marinoi</name>
    <dbReference type="NCBI Taxonomy" id="267567"/>
    <lineage>
        <taxon>Eukaryota</taxon>
        <taxon>Sar</taxon>
        <taxon>Stramenopiles</taxon>
        <taxon>Ochrophyta</taxon>
        <taxon>Bacillariophyta</taxon>
        <taxon>Coscinodiscophyceae</taxon>
        <taxon>Thalassiosirophycidae</taxon>
        <taxon>Thalassiosirales</taxon>
        <taxon>Skeletonemataceae</taxon>
        <taxon>Skeletonema</taxon>
        <taxon>Skeletonema marinoi-dohrnii complex</taxon>
    </lineage>
</organism>
<comment type="caution">
    <text evidence="5">The sequence shown here is derived from an EMBL/GenBank/DDBJ whole genome shotgun (WGS) entry which is preliminary data.</text>
</comment>
<sequence length="356" mass="40432">MNRDEKYYDSHAQDVDLEKIASSDDNRELLRMLRSDYCWDSLHITDVTIQRNSDDLGWLGYFVGKSACLNSFTVDYLPEERERTNALFGGFSRNRSISELCITTDIGVDNLIDLGCFLRDNIRLDQLELRNVDLGIERAHTFALGSTSIRKLHFGENNLGDDGFASIAAALSKQTQLERLSLRDNSLGATSCKALEPMVSIFPRLSYLDLSFNIIDDTGLEALVGGLSKSNSLEELNLSGNRLITVEGLRSFSTLFRSENCSLKSLTLEEMNIGDDEAEVCRWTRRAEPFLDYQDPGIECRKLAAMYKFMRVMPQLVADGYWAHVLKETLEKKRKLLLELDALDETEKSARKRVKH</sequence>
<evidence type="ECO:0000256" key="4">
    <source>
        <dbReference type="SAM" id="Coils"/>
    </source>
</evidence>
<keyword evidence="1" id="KW-0343">GTPase activation</keyword>
<dbReference type="SUPFAM" id="SSF52047">
    <property type="entry name" value="RNI-like"/>
    <property type="match status" value="1"/>
</dbReference>
<dbReference type="GO" id="GO:0005634">
    <property type="term" value="C:nucleus"/>
    <property type="evidence" value="ECO:0007669"/>
    <property type="project" value="TreeGrafter"/>
</dbReference>
<keyword evidence="2" id="KW-0433">Leucine-rich repeat</keyword>
<dbReference type="GO" id="GO:0005829">
    <property type="term" value="C:cytosol"/>
    <property type="evidence" value="ECO:0007669"/>
    <property type="project" value="TreeGrafter"/>
</dbReference>
<accession>A0AAD9D4C4</accession>
<dbReference type="GO" id="GO:0031267">
    <property type="term" value="F:small GTPase binding"/>
    <property type="evidence" value="ECO:0007669"/>
    <property type="project" value="TreeGrafter"/>
</dbReference>
<evidence type="ECO:0000256" key="1">
    <source>
        <dbReference type="ARBA" id="ARBA00022468"/>
    </source>
</evidence>
<keyword evidence="3" id="KW-0677">Repeat</keyword>
<dbReference type="InterPro" id="IPR032675">
    <property type="entry name" value="LRR_dom_sf"/>
</dbReference>
<dbReference type="PROSITE" id="PS51450">
    <property type="entry name" value="LRR"/>
    <property type="match status" value="1"/>
</dbReference>
<dbReference type="InterPro" id="IPR001611">
    <property type="entry name" value="Leu-rich_rpt"/>
</dbReference>
<dbReference type="AlphaFoldDB" id="A0AAD9D4C4"/>
<dbReference type="Pfam" id="PF13516">
    <property type="entry name" value="LRR_6"/>
    <property type="match status" value="3"/>
</dbReference>
<keyword evidence="4" id="KW-0175">Coiled coil</keyword>
<dbReference type="Gene3D" id="3.80.10.10">
    <property type="entry name" value="Ribonuclease Inhibitor"/>
    <property type="match status" value="1"/>
</dbReference>
<feature type="coiled-coil region" evidence="4">
    <location>
        <begin position="326"/>
        <end position="353"/>
    </location>
</feature>
<dbReference type="PANTHER" id="PTHR24113:SF12">
    <property type="entry name" value="RAN GTPASE-ACTIVATING PROTEIN 1"/>
    <property type="match status" value="1"/>
</dbReference>
<dbReference type="Proteomes" id="UP001224775">
    <property type="component" value="Unassembled WGS sequence"/>
</dbReference>
<reference evidence="5" key="1">
    <citation type="submission" date="2023-06" db="EMBL/GenBank/DDBJ databases">
        <title>Survivors Of The Sea: Transcriptome response of Skeletonema marinoi to long-term dormancy.</title>
        <authorList>
            <person name="Pinder M.I.M."/>
            <person name="Kourtchenko O."/>
            <person name="Robertson E.K."/>
            <person name="Larsson T."/>
            <person name="Maumus F."/>
            <person name="Osuna-Cruz C.M."/>
            <person name="Vancaester E."/>
            <person name="Stenow R."/>
            <person name="Vandepoele K."/>
            <person name="Ploug H."/>
            <person name="Bruchert V."/>
            <person name="Godhe A."/>
            <person name="Topel M."/>
        </authorList>
    </citation>
    <scope>NUCLEOTIDE SEQUENCE</scope>
    <source>
        <strain evidence="5">R05AC</strain>
    </source>
</reference>
<dbReference type="PANTHER" id="PTHR24113">
    <property type="entry name" value="RAN GTPASE-ACTIVATING PROTEIN 1"/>
    <property type="match status" value="1"/>
</dbReference>
<dbReference type="InterPro" id="IPR027038">
    <property type="entry name" value="RanGap"/>
</dbReference>
<dbReference type="GO" id="GO:0006913">
    <property type="term" value="P:nucleocytoplasmic transport"/>
    <property type="evidence" value="ECO:0007669"/>
    <property type="project" value="TreeGrafter"/>
</dbReference>
<dbReference type="EMBL" id="JATAAI010000051">
    <property type="protein sequence ID" value="KAK1733272.1"/>
    <property type="molecule type" value="Genomic_DNA"/>
</dbReference>
<evidence type="ECO:0000256" key="2">
    <source>
        <dbReference type="ARBA" id="ARBA00022614"/>
    </source>
</evidence>
<evidence type="ECO:0000313" key="6">
    <source>
        <dbReference type="Proteomes" id="UP001224775"/>
    </source>
</evidence>
<protein>
    <submittedName>
        <fullName evidence="5">Leucine-rich repeat protein</fullName>
    </submittedName>
</protein>
<evidence type="ECO:0000256" key="3">
    <source>
        <dbReference type="ARBA" id="ARBA00022737"/>
    </source>
</evidence>